<evidence type="ECO:0000313" key="1">
    <source>
        <dbReference type="EMBL" id="MBB6001352.1"/>
    </source>
</evidence>
<dbReference type="Proteomes" id="UP000578077">
    <property type="component" value="Unassembled WGS sequence"/>
</dbReference>
<accession>A0A841EDU6</accession>
<dbReference type="EMBL" id="JACHLY010000003">
    <property type="protein sequence ID" value="MBB6001352.1"/>
    <property type="molecule type" value="Genomic_DNA"/>
</dbReference>
<organism evidence="1 2">
    <name type="scientific">Streptomonospora salina</name>
    <dbReference type="NCBI Taxonomy" id="104205"/>
    <lineage>
        <taxon>Bacteria</taxon>
        <taxon>Bacillati</taxon>
        <taxon>Actinomycetota</taxon>
        <taxon>Actinomycetes</taxon>
        <taxon>Streptosporangiales</taxon>
        <taxon>Nocardiopsidaceae</taxon>
        <taxon>Streptomonospora</taxon>
    </lineage>
</organism>
<dbReference type="RefSeq" id="WP_184640676.1">
    <property type="nucleotide sequence ID" value="NZ_JACHLY010000003.1"/>
</dbReference>
<keyword evidence="2" id="KW-1185">Reference proteome</keyword>
<name>A0A841EDU6_9ACTN</name>
<sequence length="88" mass="9873">MTRHRPVVRRRIGATDEGEAYLYRAVCGGCGWSGTDHPAHLYATDDRDAHLVEVTPPEEERCRQPKRHRSAPHDRCALCADQLALPGL</sequence>
<evidence type="ECO:0000313" key="2">
    <source>
        <dbReference type="Proteomes" id="UP000578077"/>
    </source>
</evidence>
<reference evidence="1 2" key="1">
    <citation type="submission" date="2020-08" db="EMBL/GenBank/DDBJ databases">
        <title>Sequencing the genomes of 1000 actinobacteria strains.</title>
        <authorList>
            <person name="Klenk H.-P."/>
        </authorList>
    </citation>
    <scope>NUCLEOTIDE SEQUENCE [LARGE SCALE GENOMIC DNA]</scope>
    <source>
        <strain evidence="1 2">DSM 44593</strain>
    </source>
</reference>
<comment type="caution">
    <text evidence="1">The sequence shown here is derived from an EMBL/GenBank/DDBJ whole genome shotgun (WGS) entry which is preliminary data.</text>
</comment>
<protein>
    <submittedName>
        <fullName evidence="1">Uncharacterized protein</fullName>
    </submittedName>
</protein>
<gene>
    <name evidence="1" type="ORF">HNR25_005183</name>
</gene>
<proteinExistence type="predicted"/>
<dbReference type="AlphaFoldDB" id="A0A841EDU6"/>